<proteinExistence type="predicted"/>
<protein>
    <recommendedName>
        <fullName evidence="1">Linalool dehydratase/isomerase domain-containing protein</fullName>
    </recommendedName>
</protein>
<gene>
    <name evidence="3" type="ORF">JXQ802_LOCUS33096</name>
    <name evidence="2" type="ORF">PYM288_LOCUS21659</name>
</gene>
<dbReference type="Proteomes" id="UP000663870">
    <property type="component" value="Unassembled WGS sequence"/>
</dbReference>
<evidence type="ECO:0000313" key="5">
    <source>
        <dbReference type="Proteomes" id="UP000663870"/>
    </source>
</evidence>
<dbReference type="InterPro" id="IPR041411">
    <property type="entry name" value="Ldi"/>
</dbReference>
<name>A0A814S0V2_9BILA</name>
<reference evidence="2" key="1">
    <citation type="submission" date="2021-02" db="EMBL/GenBank/DDBJ databases">
        <authorList>
            <person name="Nowell W R."/>
        </authorList>
    </citation>
    <scope>NUCLEOTIDE SEQUENCE</scope>
</reference>
<evidence type="ECO:0000313" key="3">
    <source>
        <dbReference type="EMBL" id="CAF1369946.1"/>
    </source>
</evidence>
<feature type="domain" description="Linalool dehydratase/isomerase" evidence="1">
    <location>
        <begin position="31"/>
        <end position="257"/>
    </location>
</feature>
<comment type="caution">
    <text evidence="2">The sequence shown here is derived from an EMBL/GenBank/DDBJ whole genome shotgun (WGS) entry which is preliminary data.</text>
</comment>
<evidence type="ECO:0000313" key="2">
    <source>
        <dbReference type="EMBL" id="CAF1140023.1"/>
    </source>
</evidence>
<evidence type="ECO:0000259" key="1">
    <source>
        <dbReference type="Pfam" id="PF18566"/>
    </source>
</evidence>
<dbReference type="Pfam" id="PF18566">
    <property type="entry name" value="Ldi"/>
    <property type="match status" value="1"/>
</dbReference>
<dbReference type="AlphaFoldDB" id="A0A814S0V2"/>
<sequence length="491" mass="58077">MQTTTTTTTNITWNGWEKNYDGPQLDLGSIRYTLAHIGYTAAALAYRTPNYRELAIKILKDSIERMLNIKVWGYIDHYWKNVHTFPDPVCHENIMYSGHLLQLLTLYESLSGDFTYDIDGFDFIWDKDNDRITKIHYNTTKLAYAIYYQMNEESSAGVSCEPEWVYTICQNHPHIGFKLYDIVRNSKTNFSRISSKWKNFLIKHALEDIPMFKEDRYFKMLYYRPTHTWIPYFAATGNDGWALSWMSSWFDHNETSNFICDGWKIMYKNKYWKPSENHTIPGCFLDSGGYIGDRMQFNKWLATSFYPIVEKQCSIEVTEKLNCAYLWFDNNFGTFLDTDNDGYFESYYYETNTMFSNWVTTNVLLSLLMGENGYNAKEFLRNIYNTKFYQKFLDHDPEVLAVEYPLVRVSRAQYDSNSKQLLINFNTEKSMILSTKFEIKYPNLILNISNITRDGFDSGFTMNQISNDRISIEYSYSSMDKQETEFNILFY</sequence>
<dbReference type="EMBL" id="CAJNOH010000871">
    <property type="protein sequence ID" value="CAF1140023.1"/>
    <property type="molecule type" value="Genomic_DNA"/>
</dbReference>
<keyword evidence="5" id="KW-1185">Reference proteome</keyword>
<accession>A0A814S0V2</accession>
<dbReference type="EMBL" id="CAJNOL010001492">
    <property type="protein sequence ID" value="CAF1369946.1"/>
    <property type="molecule type" value="Genomic_DNA"/>
</dbReference>
<evidence type="ECO:0000313" key="4">
    <source>
        <dbReference type="Proteomes" id="UP000663854"/>
    </source>
</evidence>
<organism evidence="2 4">
    <name type="scientific">Rotaria sordida</name>
    <dbReference type="NCBI Taxonomy" id="392033"/>
    <lineage>
        <taxon>Eukaryota</taxon>
        <taxon>Metazoa</taxon>
        <taxon>Spiralia</taxon>
        <taxon>Gnathifera</taxon>
        <taxon>Rotifera</taxon>
        <taxon>Eurotatoria</taxon>
        <taxon>Bdelloidea</taxon>
        <taxon>Philodinida</taxon>
        <taxon>Philodinidae</taxon>
        <taxon>Rotaria</taxon>
    </lineage>
</organism>
<dbReference type="Proteomes" id="UP000663854">
    <property type="component" value="Unassembled WGS sequence"/>
</dbReference>